<dbReference type="InterPro" id="IPR036188">
    <property type="entry name" value="FAD/NAD-bd_sf"/>
</dbReference>
<accession>A0ABQ6AA50</accession>
<evidence type="ECO:0000313" key="2">
    <source>
        <dbReference type="Proteomes" id="UP001156641"/>
    </source>
</evidence>
<comment type="caution">
    <text evidence="1">The sequence shown here is derived from an EMBL/GenBank/DDBJ whole genome shotgun (WGS) entry which is preliminary data.</text>
</comment>
<reference evidence="2" key="1">
    <citation type="journal article" date="2019" name="Int. J. Syst. Evol. Microbiol.">
        <title>The Global Catalogue of Microorganisms (GCM) 10K type strain sequencing project: providing services to taxonomists for standard genome sequencing and annotation.</title>
        <authorList>
            <consortium name="The Broad Institute Genomics Platform"/>
            <consortium name="The Broad Institute Genome Sequencing Center for Infectious Disease"/>
            <person name="Wu L."/>
            <person name="Ma J."/>
        </authorList>
    </citation>
    <scope>NUCLEOTIDE SEQUENCE [LARGE SCALE GENOMIC DNA]</scope>
    <source>
        <strain evidence="2">NBRC 112502</strain>
    </source>
</reference>
<proteinExistence type="predicted"/>
<name>A0ABQ6AA50_9PROT</name>
<dbReference type="Proteomes" id="UP001156641">
    <property type="component" value="Unassembled WGS sequence"/>
</dbReference>
<gene>
    <name evidence="1" type="ORF">GCM10010909_37490</name>
</gene>
<protein>
    <submittedName>
        <fullName evidence="1">Uncharacterized protein</fullName>
    </submittedName>
</protein>
<keyword evidence="2" id="KW-1185">Reference proteome</keyword>
<organism evidence="1 2">
    <name type="scientific">Acidocella aquatica</name>
    <dbReference type="NCBI Taxonomy" id="1922313"/>
    <lineage>
        <taxon>Bacteria</taxon>
        <taxon>Pseudomonadati</taxon>
        <taxon>Pseudomonadota</taxon>
        <taxon>Alphaproteobacteria</taxon>
        <taxon>Acetobacterales</taxon>
        <taxon>Acidocellaceae</taxon>
        <taxon>Acidocella</taxon>
    </lineage>
</organism>
<dbReference type="EMBL" id="BSOS01000106">
    <property type="protein sequence ID" value="GLR69066.1"/>
    <property type="molecule type" value="Genomic_DNA"/>
</dbReference>
<evidence type="ECO:0000313" key="1">
    <source>
        <dbReference type="EMBL" id="GLR69066.1"/>
    </source>
</evidence>
<dbReference type="Gene3D" id="3.50.50.60">
    <property type="entry name" value="FAD/NAD(P)-binding domain"/>
    <property type="match status" value="1"/>
</dbReference>
<sequence>MEPNWNHYFTRGEDIQSYIKTCYAEMGIADHIRFEEEVISTVWDKTAGGSSASGARMARSMRCGRMW</sequence>